<dbReference type="EMBL" id="LJBN01000213">
    <property type="protein sequence ID" value="OOQ82728.1"/>
    <property type="molecule type" value="Genomic_DNA"/>
</dbReference>
<feature type="region of interest" description="Disordered" evidence="1">
    <location>
        <begin position="415"/>
        <end position="438"/>
    </location>
</feature>
<dbReference type="AlphaFoldDB" id="A0A1S9RCC4"/>
<organism evidence="2 3">
    <name type="scientific">Penicillium brasilianum</name>
    <dbReference type="NCBI Taxonomy" id="104259"/>
    <lineage>
        <taxon>Eukaryota</taxon>
        <taxon>Fungi</taxon>
        <taxon>Dikarya</taxon>
        <taxon>Ascomycota</taxon>
        <taxon>Pezizomycotina</taxon>
        <taxon>Eurotiomycetes</taxon>
        <taxon>Eurotiomycetidae</taxon>
        <taxon>Eurotiales</taxon>
        <taxon>Aspergillaceae</taxon>
        <taxon>Penicillium</taxon>
    </lineage>
</organism>
<proteinExistence type="predicted"/>
<dbReference type="Proteomes" id="UP000190744">
    <property type="component" value="Unassembled WGS sequence"/>
</dbReference>
<evidence type="ECO:0000256" key="1">
    <source>
        <dbReference type="SAM" id="MobiDB-lite"/>
    </source>
</evidence>
<comment type="caution">
    <text evidence="2">The sequence shown here is derived from an EMBL/GenBank/DDBJ whole genome shotgun (WGS) entry which is preliminary data.</text>
</comment>
<evidence type="ECO:0000313" key="2">
    <source>
        <dbReference type="EMBL" id="OOQ82728.1"/>
    </source>
</evidence>
<accession>A0A1S9RCC4</accession>
<evidence type="ECO:0000313" key="3">
    <source>
        <dbReference type="Proteomes" id="UP000190744"/>
    </source>
</evidence>
<evidence type="ECO:0008006" key="4">
    <source>
        <dbReference type="Google" id="ProtNLM"/>
    </source>
</evidence>
<protein>
    <recommendedName>
        <fullName evidence="4">Arrestin-like N-terminal domain-containing protein</fullName>
    </recommendedName>
</protein>
<name>A0A1S9RCC4_PENBI</name>
<sequence length="438" mass="48767">MASQLTLECPSSHDIYFNLKGEAFSQPIFASVLLLESTDTDLIGANQVRVSLVRVLSGKTSPNPVNRGEPFLKQFCRLLSSKTSPTLSETAQSCQVIEELMLCVPTLATESQVGYSPPDGNVYKIPFHMPIKPNIPASAATDLGKMSYFLAASVVTTNGNVLGTSKEMRIIRQLIPDCNTDIQHTRKYPNAAVVSQISLTQQVDATDNSKVSLNTKVSLRTPRSPTNRSTEFKCVAIRGIRWRVEEITKLFIPSEGPLQSENNNCPANQPTEKQSTARELCNGFQKGYWGTLQNPIVKERHPSESNPDSPIEIKFDIRIPKDVTLTPEVCLSNYTAEPIPAHSLPPSLQRRLSPTTPESVMLTVEHRLRFNLLISEDTFDVDNRNLVDRKPLRTVLDVSFPLHLYKVARGRIEESVREGNPPSYDEVPLSPPDYQHFA</sequence>
<gene>
    <name evidence="2" type="ORF">PEBR_37843</name>
</gene>
<reference evidence="3" key="1">
    <citation type="submission" date="2015-09" db="EMBL/GenBank/DDBJ databases">
        <authorList>
            <person name="Fill T.P."/>
            <person name="Baretta J.F."/>
            <person name="de Almeida L.G."/>
            <person name="Rocha M."/>
            <person name="de Souza D.H."/>
            <person name="Malavazi I."/>
            <person name="Cerdeira L.T."/>
            <person name="Hong H."/>
            <person name="Samborskyy M."/>
            <person name="de Vasconcelos A.T."/>
            <person name="Leadlay P."/>
            <person name="Rodrigues-Filho E."/>
        </authorList>
    </citation>
    <scope>NUCLEOTIDE SEQUENCE [LARGE SCALE GENOMIC DNA]</scope>
    <source>
        <strain evidence="3">LaBioMMi 136</strain>
    </source>
</reference>